<dbReference type="Proteomes" id="UP000507222">
    <property type="component" value="Unassembled WGS sequence"/>
</dbReference>
<dbReference type="EMBL" id="CAEKDK010000002">
    <property type="protein sequence ID" value="CAB4270554.1"/>
    <property type="molecule type" value="Genomic_DNA"/>
</dbReference>
<evidence type="ECO:0000313" key="2">
    <source>
        <dbReference type="EMBL" id="CAB4270554.1"/>
    </source>
</evidence>
<sequence length="62" mass="7072">MRERERHTLWWVGIEWAMVGGGGGLRRGEDCPWKLGNGKRDAGPTITRYGQKQSSPESRFIL</sequence>
<proteinExistence type="predicted"/>
<name>A0A6J5U593_PRUAR</name>
<accession>A0A6J5U593</accession>
<evidence type="ECO:0000256" key="1">
    <source>
        <dbReference type="SAM" id="MobiDB-lite"/>
    </source>
</evidence>
<gene>
    <name evidence="2" type="ORF">CURHAP_LOCUS16698</name>
</gene>
<organism evidence="2 3">
    <name type="scientific">Prunus armeniaca</name>
    <name type="common">Apricot</name>
    <name type="synonym">Armeniaca vulgaris</name>
    <dbReference type="NCBI Taxonomy" id="36596"/>
    <lineage>
        <taxon>Eukaryota</taxon>
        <taxon>Viridiplantae</taxon>
        <taxon>Streptophyta</taxon>
        <taxon>Embryophyta</taxon>
        <taxon>Tracheophyta</taxon>
        <taxon>Spermatophyta</taxon>
        <taxon>Magnoliopsida</taxon>
        <taxon>eudicotyledons</taxon>
        <taxon>Gunneridae</taxon>
        <taxon>Pentapetalae</taxon>
        <taxon>rosids</taxon>
        <taxon>fabids</taxon>
        <taxon>Rosales</taxon>
        <taxon>Rosaceae</taxon>
        <taxon>Amygdaloideae</taxon>
        <taxon>Amygdaleae</taxon>
        <taxon>Prunus</taxon>
    </lineage>
</organism>
<reference evidence="2 3" key="1">
    <citation type="submission" date="2020-05" db="EMBL/GenBank/DDBJ databases">
        <authorList>
            <person name="Campoy J."/>
            <person name="Schneeberger K."/>
            <person name="Spophaly S."/>
        </authorList>
    </citation>
    <scope>NUCLEOTIDE SEQUENCE [LARGE SCALE GENOMIC DNA]</scope>
    <source>
        <strain evidence="2">PruArmRojPasFocal</strain>
    </source>
</reference>
<evidence type="ECO:0000313" key="3">
    <source>
        <dbReference type="Proteomes" id="UP000507222"/>
    </source>
</evidence>
<feature type="compositionally biased region" description="Polar residues" evidence="1">
    <location>
        <begin position="48"/>
        <end position="62"/>
    </location>
</feature>
<feature type="region of interest" description="Disordered" evidence="1">
    <location>
        <begin position="35"/>
        <end position="62"/>
    </location>
</feature>
<dbReference type="AlphaFoldDB" id="A0A6J5U593"/>
<protein>
    <submittedName>
        <fullName evidence="2">Uncharacterized protein</fullName>
    </submittedName>
</protein>